<keyword evidence="1" id="KW-0472">Membrane</keyword>
<reference evidence="3" key="1">
    <citation type="journal article" date="2019" name="Int. J. Syst. Evol. Microbiol.">
        <title>The Global Catalogue of Microorganisms (GCM) 10K type strain sequencing project: providing services to taxonomists for standard genome sequencing and annotation.</title>
        <authorList>
            <consortium name="The Broad Institute Genomics Platform"/>
            <consortium name="The Broad Institute Genome Sequencing Center for Infectious Disease"/>
            <person name="Wu L."/>
            <person name="Ma J."/>
        </authorList>
    </citation>
    <scope>NUCLEOTIDE SEQUENCE [LARGE SCALE GENOMIC DNA]</scope>
    <source>
        <strain evidence="3">CGMCC 1.15304</strain>
    </source>
</reference>
<proteinExistence type="predicted"/>
<evidence type="ECO:0000313" key="3">
    <source>
        <dbReference type="Proteomes" id="UP001595776"/>
    </source>
</evidence>
<dbReference type="EMBL" id="JBHSCR010000002">
    <property type="protein sequence ID" value="MFC4346962.1"/>
    <property type="molecule type" value="Genomic_DNA"/>
</dbReference>
<evidence type="ECO:0008006" key="4">
    <source>
        <dbReference type="Google" id="ProtNLM"/>
    </source>
</evidence>
<protein>
    <recommendedName>
        <fullName evidence="4">Septum formation initiator</fullName>
    </recommendedName>
</protein>
<accession>A0ABV8U7T2</accession>
<dbReference type="Proteomes" id="UP001595776">
    <property type="component" value="Unassembled WGS sequence"/>
</dbReference>
<sequence length="62" mass="6534">MTDQQPPEEDQQAEGRRRGDPRYIGVGLAIGVAIGVGMGNIAVGIALGLVFGVVLSRKNRDD</sequence>
<keyword evidence="3" id="KW-1185">Reference proteome</keyword>
<keyword evidence="1" id="KW-1133">Transmembrane helix</keyword>
<comment type="caution">
    <text evidence="2">The sequence shown here is derived from an EMBL/GenBank/DDBJ whole genome shotgun (WGS) entry which is preliminary data.</text>
</comment>
<dbReference type="RefSeq" id="WP_068147612.1">
    <property type="nucleotide sequence ID" value="NZ_JBHSCR010000002.1"/>
</dbReference>
<organism evidence="2 3">
    <name type="scientific">Kordiimonas lipolytica</name>
    <dbReference type="NCBI Taxonomy" id="1662421"/>
    <lineage>
        <taxon>Bacteria</taxon>
        <taxon>Pseudomonadati</taxon>
        <taxon>Pseudomonadota</taxon>
        <taxon>Alphaproteobacteria</taxon>
        <taxon>Kordiimonadales</taxon>
        <taxon>Kordiimonadaceae</taxon>
        <taxon>Kordiimonas</taxon>
    </lineage>
</organism>
<name>A0ABV8U7T2_9PROT</name>
<feature type="transmembrane region" description="Helical" evidence="1">
    <location>
        <begin position="23"/>
        <end position="55"/>
    </location>
</feature>
<evidence type="ECO:0000256" key="1">
    <source>
        <dbReference type="SAM" id="Phobius"/>
    </source>
</evidence>
<gene>
    <name evidence="2" type="ORF">ACFO5Q_03810</name>
</gene>
<evidence type="ECO:0000313" key="2">
    <source>
        <dbReference type="EMBL" id="MFC4346962.1"/>
    </source>
</evidence>
<keyword evidence="1" id="KW-0812">Transmembrane</keyword>